<name>A0A420EQ64_9ACTN</name>
<accession>A0A420EQ64</accession>
<proteinExistence type="predicted"/>
<dbReference type="EMBL" id="RAQQ01000049">
    <property type="protein sequence ID" value="RKF22808.1"/>
    <property type="molecule type" value="Genomic_DNA"/>
</dbReference>
<sequence length="208" mass="22734">MHTMTVELRIYVQDHVFLITDHDVSTSFETMDHSTGLAGVMESAALVSAGVDRGHVTVTAEPAADRPALDTAEQWSYLAAWDDVAEFSLFVPHGALTVAQLEYPPTETPELPALSPYGPGHYRVRIHASGRDRHFDQVVAESGERFHIIAWPAPPAAALVIKATSRCGYGLRLATLESPPDKGLIRPTTEEQTEAEHEAALRRNLLGM</sequence>
<dbReference type="AlphaFoldDB" id="A0A420EQ64"/>
<gene>
    <name evidence="1" type="ORF">D7I43_31295</name>
</gene>
<protein>
    <submittedName>
        <fullName evidence="1">Uncharacterized protein</fullName>
    </submittedName>
</protein>
<evidence type="ECO:0000313" key="1">
    <source>
        <dbReference type="EMBL" id="RKF22808.1"/>
    </source>
</evidence>
<comment type="caution">
    <text evidence="1">The sequence shown here is derived from an EMBL/GenBank/DDBJ whole genome shotgun (WGS) entry which is preliminary data.</text>
</comment>
<reference evidence="1 2" key="1">
    <citation type="journal article" date="2018" name="Int. J. Syst. Evol. Microbiol.">
        <title>Micromonospora globbae sp. nov., an endophytic actinomycete isolated from roots of Globba winitii C. H. Wright.</title>
        <authorList>
            <person name="Kuncharoen N."/>
            <person name="Pittayakhajonwut P."/>
            <person name="Tanasupawat S."/>
        </authorList>
    </citation>
    <scope>NUCLEOTIDE SEQUENCE [LARGE SCALE GENOMIC DNA]</scope>
    <source>
        <strain evidence="1 2">WPS1-2</strain>
    </source>
</reference>
<evidence type="ECO:0000313" key="2">
    <source>
        <dbReference type="Proteomes" id="UP000285744"/>
    </source>
</evidence>
<organism evidence="1 2">
    <name type="scientific">Micromonospora globbae</name>
    <dbReference type="NCBI Taxonomy" id="1894969"/>
    <lineage>
        <taxon>Bacteria</taxon>
        <taxon>Bacillati</taxon>
        <taxon>Actinomycetota</taxon>
        <taxon>Actinomycetes</taxon>
        <taxon>Micromonosporales</taxon>
        <taxon>Micromonosporaceae</taxon>
        <taxon>Micromonospora</taxon>
    </lineage>
</organism>
<dbReference type="Proteomes" id="UP000285744">
    <property type="component" value="Unassembled WGS sequence"/>
</dbReference>